<keyword evidence="4" id="KW-0238">DNA-binding</keyword>
<comment type="caution">
    <text evidence="8">The sequence shown here is derived from an EMBL/GenBank/DDBJ whole genome shotgun (WGS) entry which is preliminary data.</text>
</comment>
<dbReference type="PANTHER" id="PTHR43133:SF8">
    <property type="entry name" value="RNA POLYMERASE SIGMA FACTOR HI_1459-RELATED"/>
    <property type="match status" value="1"/>
</dbReference>
<organism evidence="8 9">
    <name type="scientific">Hoylesella buccalis DNF00853</name>
    <dbReference type="NCBI Taxonomy" id="1401074"/>
    <lineage>
        <taxon>Bacteria</taxon>
        <taxon>Pseudomonadati</taxon>
        <taxon>Bacteroidota</taxon>
        <taxon>Bacteroidia</taxon>
        <taxon>Bacteroidales</taxon>
        <taxon>Prevotellaceae</taxon>
        <taxon>Hoylesella</taxon>
    </lineage>
</organism>
<dbReference type="PANTHER" id="PTHR43133">
    <property type="entry name" value="RNA POLYMERASE ECF-TYPE SIGMA FACTO"/>
    <property type="match status" value="1"/>
</dbReference>
<keyword evidence="2" id="KW-0805">Transcription regulation</keyword>
<keyword evidence="3" id="KW-0731">Sigma factor</keyword>
<dbReference type="InterPro" id="IPR013324">
    <property type="entry name" value="RNA_pol_sigma_r3/r4-like"/>
</dbReference>
<dbReference type="SUPFAM" id="SSF88659">
    <property type="entry name" value="Sigma3 and sigma4 domains of RNA polymerase sigma factors"/>
    <property type="match status" value="1"/>
</dbReference>
<dbReference type="CDD" id="cd06171">
    <property type="entry name" value="Sigma70_r4"/>
    <property type="match status" value="1"/>
</dbReference>
<keyword evidence="5" id="KW-0804">Transcription</keyword>
<evidence type="ECO:0000259" key="7">
    <source>
        <dbReference type="Pfam" id="PF08281"/>
    </source>
</evidence>
<dbReference type="AlphaFoldDB" id="A0A095ZNM0"/>
<evidence type="ECO:0000313" key="9">
    <source>
        <dbReference type="Proteomes" id="UP000029556"/>
    </source>
</evidence>
<dbReference type="InterPro" id="IPR036388">
    <property type="entry name" value="WH-like_DNA-bd_sf"/>
</dbReference>
<evidence type="ECO:0000256" key="3">
    <source>
        <dbReference type="ARBA" id="ARBA00023082"/>
    </source>
</evidence>
<name>A0A095ZNM0_9BACT</name>
<dbReference type="InterPro" id="IPR039425">
    <property type="entry name" value="RNA_pol_sigma-70-like"/>
</dbReference>
<reference evidence="8 9" key="1">
    <citation type="submission" date="2014-07" db="EMBL/GenBank/DDBJ databases">
        <authorList>
            <person name="McCorrison J."/>
            <person name="Sanka R."/>
            <person name="Torralba M."/>
            <person name="Gillis M."/>
            <person name="Haft D.H."/>
            <person name="Methe B."/>
            <person name="Sutton G."/>
            <person name="Nelson K.E."/>
        </authorList>
    </citation>
    <scope>NUCLEOTIDE SEQUENCE [LARGE SCALE GENOMIC DNA]</scope>
    <source>
        <strain evidence="8 9">DNF00853</strain>
    </source>
</reference>
<dbReference type="InterPro" id="IPR014284">
    <property type="entry name" value="RNA_pol_sigma-70_dom"/>
</dbReference>
<dbReference type="OrthoDB" id="795989at2"/>
<dbReference type="InterPro" id="IPR013325">
    <property type="entry name" value="RNA_pol_sigma_r2"/>
</dbReference>
<dbReference type="Proteomes" id="UP000029556">
    <property type="component" value="Unassembled WGS sequence"/>
</dbReference>
<dbReference type="Pfam" id="PF08281">
    <property type="entry name" value="Sigma70_r4_2"/>
    <property type="match status" value="1"/>
</dbReference>
<comment type="similarity">
    <text evidence="1">Belongs to the sigma-70 factor family. ECF subfamily.</text>
</comment>
<dbReference type="GO" id="GO:0003677">
    <property type="term" value="F:DNA binding"/>
    <property type="evidence" value="ECO:0007669"/>
    <property type="project" value="UniProtKB-KW"/>
</dbReference>
<gene>
    <name evidence="8" type="ORF">HMPREF2137_02470</name>
</gene>
<evidence type="ECO:0000313" key="8">
    <source>
        <dbReference type="EMBL" id="KGF36330.1"/>
    </source>
</evidence>
<dbReference type="Pfam" id="PF04542">
    <property type="entry name" value="Sigma70_r2"/>
    <property type="match status" value="1"/>
</dbReference>
<dbReference type="RefSeq" id="WP_036871870.1">
    <property type="nucleotide sequence ID" value="NZ_JRNN01000028.1"/>
</dbReference>
<accession>A0A095ZNM0</accession>
<sequence>MDASQFKQCFLPCHAQMYRMAWRLTGNAQAAEDLVQEAFLKLWIKRDGLQITDSAEAFCVTTVKNLFYDQLRKRRPQTTDHTPEELQIPHDDDAGRAIELAEDRQMAWQLINRLPEQQRQIVMMRDIGELAYREIERQTGLTAVHIRVLLSRARKQMREQLKQMKDNGYR</sequence>
<dbReference type="SUPFAM" id="SSF88946">
    <property type="entry name" value="Sigma2 domain of RNA polymerase sigma factors"/>
    <property type="match status" value="1"/>
</dbReference>
<evidence type="ECO:0000259" key="6">
    <source>
        <dbReference type="Pfam" id="PF04542"/>
    </source>
</evidence>
<dbReference type="InterPro" id="IPR007627">
    <property type="entry name" value="RNA_pol_sigma70_r2"/>
</dbReference>
<feature type="domain" description="RNA polymerase sigma-70 region 2" evidence="6">
    <location>
        <begin position="14"/>
        <end position="75"/>
    </location>
</feature>
<evidence type="ECO:0000256" key="5">
    <source>
        <dbReference type="ARBA" id="ARBA00023163"/>
    </source>
</evidence>
<evidence type="ECO:0000256" key="2">
    <source>
        <dbReference type="ARBA" id="ARBA00023015"/>
    </source>
</evidence>
<evidence type="ECO:0000256" key="4">
    <source>
        <dbReference type="ARBA" id="ARBA00023125"/>
    </source>
</evidence>
<feature type="domain" description="RNA polymerase sigma factor 70 region 4 type 2" evidence="7">
    <location>
        <begin position="105"/>
        <end position="157"/>
    </location>
</feature>
<evidence type="ECO:0000256" key="1">
    <source>
        <dbReference type="ARBA" id="ARBA00010641"/>
    </source>
</evidence>
<proteinExistence type="inferred from homology"/>
<protein>
    <submittedName>
        <fullName evidence="8">RNA polymerase sigma70 factor</fullName>
    </submittedName>
</protein>
<dbReference type="InterPro" id="IPR013249">
    <property type="entry name" value="RNA_pol_sigma70_r4_t2"/>
</dbReference>
<dbReference type="GO" id="GO:0006352">
    <property type="term" value="P:DNA-templated transcription initiation"/>
    <property type="evidence" value="ECO:0007669"/>
    <property type="project" value="InterPro"/>
</dbReference>
<dbReference type="GO" id="GO:0016987">
    <property type="term" value="F:sigma factor activity"/>
    <property type="evidence" value="ECO:0007669"/>
    <property type="project" value="UniProtKB-KW"/>
</dbReference>
<dbReference type="NCBIfam" id="TIGR02937">
    <property type="entry name" value="sigma70-ECF"/>
    <property type="match status" value="1"/>
</dbReference>
<dbReference type="Gene3D" id="1.10.1740.10">
    <property type="match status" value="1"/>
</dbReference>
<dbReference type="Gene3D" id="1.10.10.10">
    <property type="entry name" value="Winged helix-like DNA-binding domain superfamily/Winged helix DNA-binding domain"/>
    <property type="match status" value="1"/>
</dbReference>
<dbReference type="EMBL" id="JRNN01000028">
    <property type="protein sequence ID" value="KGF36330.1"/>
    <property type="molecule type" value="Genomic_DNA"/>
</dbReference>